<dbReference type="PROSITE" id="PS50009">
    <property type="entry name" value="RASGEF_CAT"/>
    <property type="match status" value="1"/>
</dbReference>
<dbReference type="Gene3D" id="1.20.120.20">
    <property type="entry name" value="Apolipoprotein"/>
    <property type="match status" value="1"/>
</dbReference>
<name>A0A0W0SC77_9GAMM</name>
<dbReference type="EMBL" id="LNXW01000013">
    <property type="protein sequence ID" value="KTC80976.1"/>
    <property type="molecule type" value="Genomic_DNA"/>
</dbReference>
<evidence type="ECO:0000256" key="1">
    <source>
        <dbReference type="ARBA" id="ARBA00022658"/>
    </source>
</evidence>
<keyword evidence="2" id="KW-0175">Coiled coil</keyword>
<feature type="coiled-coil region" evidence="2">
    <location>
        <begin position="185"/>
        <end position="251"/>
    </location>
</feature>
<reference evidence="5 6" key="1">
    <citation type="submission" date="2015-11" db="EMBL/GenBank/DDBJ databases">
        <title>Genomic analysis of 38 Legionella species identifies large and diverse effector repertoires.</title>
        <authorList>
            <person name="Burstein D."/>
            <person name="Amaro F."/>
            <person name="Zusman T."/>
            <person name="Lifshitz Z."/>
            <person name="Cohen O."/>
            <person name="Gilbert J.A."/>
            <person name="Pupko T."/>
            <person name="Shuman H.A."/>
            <person name="Segal G."/>
        </authorList>
    </citation>
    <scope>NUCLEOTIDE SEQUENCE [LARGE SCALE GENOMIC DNA]</scope>
    <source>
        <strain evidence="5 6">ORW</strain>
    </source>
</reference>
<dbReference type="GO" id="GO:0005886">
    <property type="term" value="C:plasma membrane"/>
    <property type="evidence" value="ECO:0007669"/>
    <property type="project" value="TreeGrafter"/>
</dbReference>
<gene>
    <name evidence="5" type="ORF">Lche_2996</name>
</gene>
<dbReference type="PANTHER" id="PTHR23113:SF370">
    <property type="entry name" value="RAS GUANINE NUCLEOTIDE EXCHANGE FACTOR P"/>
    <property type="match status" value="1"/>
</dbReference>
<evidence type="ECO:0000256" key="2">
    <source>
        <dbReference type="SAM" id="Coils"/>
    </source>
</evidence>
<dbReference type="STRING" id="28084.Lche_2996"/>
<dbReference type="GO" id="GO:0007265">
    <property type="term" value="P:Ras protein signal transduction"/>
    <property type="evidence" value="ECO:0007669"/>
    <property type="project" value="TreeGrafter"/>
</dbReference>
<proteinExistence type="predicted"/>
<dbReference type="Pfam" id="PF00617">
    <property type="entry name" value="RasGEF"/>
    <property type="match status" value="1"/>
</dbReference>
<dbReference type="OrthoDB" id="5654405at2"/>
<evidence type="ECO:0000259" key="4">
    <source>
        <dbReference type="PROSITE" id="PS50009"/>
    </source>
</evidence>
<dbReference type="GO" id="GO:0005085">
    <property type="term" value="F:guanyl-nucleotide exchange factor activity"/>
    <property type="evidence" value="ECO:0007669"/>
    <property type="project" value="UniProtKB-KW"/>
</dbReference>
<accession>A0A0W0SC77</accession>
<feature type="region of interest" description="Disordered" evidence="3">
    <location>
        <begin position="780"/>
        <end position="800"/>
    </location>
</feature>
<keyword evidence="1" id="KW-0344">Guanine-nucleotide releasing factor</keyword>
<dbReference type="InterPro" id="IPR023578">
    <property type="entry name" value="Ras_GEF_dom_sf"/>
</dbReference>
<dbReference type="Proteomes" id="UP000054921">
    <property type="component" value="Unassembled WGS sequence"/>
</dbReference>
<dbReference type="PANTHER" id="PTHR23113">
    <property type="entry name" value="GUANINE NUCLEOTIDE EXCHANGE FACTOR"/>
    <property type="match status" value="1"/>
</dbReference>
<feature type="domain" description="Ras-GEF" evidence="4">
    <location>
        <begin position="438"/>
        <end position="663"/>
    </location>
</feature>
<protein>
    <submittedName>
        <fullName evidence="5">RasGEF domain protein</fullName>
    </submittedName>
</protein>
<evidence type="ECO:0000313" key="6">
    <source>
        <dbReference type="Proteomes" id="UP000054921"/>
    </source>
</evidence>
<dbReference type="SMART" id="SM00147">
    <property type="entry name" value="RasGEF"/>
    <property type="match status" value="1"/>
</dbReference>
<organism evidence="5 6">
    <name type="scientific">Legionella cherrii</name>
    <dbReference type="NCBI Taxonomy" id="28084"/>
    <lineage>
        <taxon>Bacteria</taxon>
        <taxon>Pseudomonadati</taxon>
        <taxon>Pseudomonadota</taxon>
        <taxon>Gammaproteobacteria</taxon>
        <taxon>Legionellales</taxon>
        <taxon>Legionellaceae</taxon>
        <taxon>Legionella</taxon>
    </lineage>
</organism>
<dbReference type="Gene3D" id="1.10.840.10">
    <property type="entry name" value="Ras guanine-nucleotide exchange factors catalytic domain"/>
    <property type="match status" value="1"/>
</dbReference>
<feature type="compositionally biased region" description="Basic and acidic residues" evidence="3">
    <location>
        <begin position="785"/>
        <end position="800"/>
    </location>
</feature>
<dbReference type="SUPFAM" id="SSF48366">
    <property type="entry name" value="Ras GEF"/>
    <property type="match status" value="1"/>
</dbReference>
<sequence length="800" mass="91323">MAYDALDLPRDKMEELLREFDRLMEELEHSFDTLSEEDKSVLDGLEDDLAELSELQEGKKDTPPLAVEKLLELDLHTALRTVIAEFRPTKIGDLQMQCQKLIDHHGFATFRETFDALLIQAESLKSQELRAMKHINRYMMNKMADTFAAIAAEGSKDYAKSVINVLNLNQYFREEGLEAAKTDSKKAQEMAIKRVETEAAQAREDIRGELKEKIEAIKKQGQPEEAQKDLIEKANEEATQKLAAINQATAKKVTAIKEQKDCLYLVKELAINLSKAKAAQEIEQIKKQAPEGEQGQLIEQVNKATAKEIAAINAQEDRLQLAKEMAIKVAQTEAFTKIREIKQKAISEAEQNQLTEQVNKETAAEINAIQQMEEIPPNYYILAERRIFEEQVFQAAEKDGYQKAKKLTIKAIESERDNKIEQLKQQEPPENEPLIEQVRKEAAEQITAIEQMKTMPLDYYIEAARRKMLVDDTRKKTLFQRYDKIADFVLKDILSRESIDERTLAMERYLLITEKLMAQKHYDAALPIFGALQQTPIFRLAKTKEGLSTHAQQVLEKLGELQNDAKNFAAIRGRCERENTYVPLNFTVTDITFSTDDVNPFILDSKGKIVRGCDKLPGMERIISNCVKAAATKASEPDSTLSLEMEAHREELATKTKREIETAQDKASQKCETRGALPEASALFSKSKLKKLIHLGIVVPPKRSEQTRKIEEALHDLKNRIQSKLDHLKNVVARYEDKAERKLSSIVKKMQNAVTPLFERIHTSLKESIQNSSQRFRELMQASKNKKENEDQEGERPHNF</sequence>
<feature type="coiled-coil region" evidence="2">
    <location>
        <begin position="10"/>
        <end position="62"/>
    </location>
</feature>
<evidence type="ECO:0000256" key="3">
    <source>
        <dbReference type="SAM" id="MobiDB-lite"/>
    </source>
</evidence>
<evidence type="ECO:0000313" key="5">
    <source>
        <dbReference type="EMBL" id="KTC80976.1"/>
    </source>
</evidence>
<dbReference type="InterPro" id="IPR036964">
    <property type="entry name" value="RASGEF_cat_dom_sf"/>
</dbReference>
<dbReference type="RefSeq" id="WP_058388181.1">
    <property type="nucleotide sequence ID" value="NZ_LNXW01000013.1"/>
</dbReference>
<dbReference type="InterPro" id="IPR008937">
    <property type="entry name" value="Ras-like_GEF"/>
</dbReference>
<dbReference type="InterPro" id="IPR001895">
    <property type="entry name" value="RASGEF_cat_dom"/>
</dbReference>
<comment type="caution">
    <text evidence="5">The sequence shown here is derived from an EMBL/GenBank/DDBJ whole genome shotgun (WGS) entry which is preliminary data.</text>
</comment>
<dbReference type="AlphaFoldDB" id="A0A0W0SC77"/>
<dbReference type="PATRIC" id="fig|28084.5.peg.3255"/>